<organism evidence="1 2">
    <name type="scientific">Schistosoma mattheei</name>
    <dbReference type="NCBI Taxonomy" id="31246"/>
    <lineage>
        <taxon>Eukaryota</taxon>
        <taxon>Metazoa</taxon>
        <taxon>Spiralia</taxon>
        <taxon>Lophotrochozoa</taxon>
        <taxon>Platyhelminthes</taxon>
        <taxon>Trematoda</taxon>
        <taxon>Digenea</taxon>
        <taxon>Strigeidida</taxon>
        <taxon>Schistosomatoidea</taxon>
        <taxon>Schistosomatidae</taxon>
        <taxon>Schistosoma</taxon>
    </lineage>
</organism>
<name>A0A183NZS1_9TREM</name>
<reference evidence="1 2" key="1">
    <citation type="submission" date="2018-11" db="EMBL/GenBank/DDBJ databases">
        <authorList>
            <consortium name="Pathogen Informatics"/>
        </authorList>
    </citation>
    <scope>NUCLEOTIDE SEQUENCE [LARGE SCALE GENOMIC DNA]</scope>
    <source>
        <strain>Denwood</strain>
        <strain evidence="2">Zambia</strain>
    </source>
</reference>
<dbReference type="STRING" id="31246.A0A183NZS1"/>
<dbReference type="EMBL" id="UZAL01028342">
    <property type="protein sequence ID" value="VDP40512.1"/>
    <property type="molecule type" value="Genomic_DNA"/>
</dbReference>
<evidence type="ECO:0000313" key="2">
    <source>
        <dbReference type="Proteomes" id="UP000269396"/>
    </source>
</evidence>
<sequence length="82" mass="9283">MSSQRIPSRALLADAGSVWKRRRDGQCMTWCRGMKEGCKGMAYVGPSRLPGWGFRDGATHLMSTSRILVNWKHITNDMVELK</sequence>
<dbReference type="AlphaFoldDB" id="A0A183NZS1"/>
<gene>
    <name evidence="1" type="ORF">SMTD_LOCUS7607</name>
</gene>
<proteinExistence type="predicted"/>
<keyword evidence="2" id="KW-1185">Reference proteome</keyword>
<accession>A0A183NZS1</accession>
<evidence type="ECO:0000313" key="1">
    <source>
        <dbReference type="EMBL" id="VDP40512.1"/>
    </source>
</evidence>
<dbReference type="Proteomes" id="UP000269396">
    <property type="component" value="Unassembled WGS sequence"/>
</dbReference>
<protein>
    <submittedName>
        <fullName evidence="1">Uncharacterized protein</fullName>
    </submittedName>
</protein>